<organism evidence="5 6">
    <name type="scientific">Cellulomonas flavigena (strain ATCC 482 / DSM 20109 / BCRC 11376 / JCM 18109 / NBRC 3775 / NCIMB 8073 / NRS 134)</name>
    <dbReference type="NCBI Taxonomy" id="446466"/>
    <lineage>
        <taxon>Bacteria</taxon>
        <taxon>Bacillati</taxon>
        <taxon>Actinomycetota</taxon>
        <taxon>Actinomycetes</taxon>
        <taxon>Micrococcales</taxon>
        <taxon>Cellulomonadaceae</taxon>
        <taxon>Cellulomonas</taxon>
    </lineage>
</organism>
<evidence type="ECO:0000256" key="2">
    <source>
        <dbReference type="ARBA" id="ARBA00023315"/>
    </source>
</evidence>
<dbReference type="SUPFAM" id="SSF55729">
    <property type="entry name" value="Acyl-CoA N-acyltransferases (Nat)"/>
    <property type="match status" value="2"/>
</dbReference>
<reference evidence="5 6" key="1">
    <citation type="journal article" date="2010" name="Stand. Genomic Sci.">
        <title>Complete genome sequence of Cellulomonas flavigena type strain (134).</title>
        <authorList>
            <person name="Abt B."/>
            <person name="Foster B."/>
            <person name="Lapidus A."/>
            <person name="Clum A."/>
            <person name="Sun H."/>
            <person name="Pukall R."/>
            <person name="Lucas S."/>
            <person name="Glavina Del Rio T."/>
            <person name="Nolan M."/>
            <person name="Tice H."/>
            <person name="Cheng J.F."/>
            <person name="Pitluck S."/>
            <person name="Liolios K."/>
            <person name="Ivanova N."/>
            <person name="Mavromatis K."/>
            <person name="Ovchinnikova G."/>
            <person name="Pati A."/>
            <person name="Goodwin L."/>
            <person name="Chen A."/>
            <person name="Palaniappan K."/>
            <person name="Land M."/>
            <person name="Hauser L."/>
            <person name="Chang Y.J."/>
            <person name="Jeffries C.D."/>
            <person name="Rohde M."/>
            <person name="Goker M."/>
            <person name="Woyke T."/>
            <person name="Bristow J."/>
            <person name="Eisen J.A."/>
            <person name="Markowitz V."/>
            <person name="Hugenholtz P."/>
            <person name="Kyrpides N.C."/>
            <person name="Klenk H.P."/>
        </authorList>
    </citation>
    <scope>NUCLEOTIDE SEQUENCE [LARGE SCALE GENOMIC DNA]</scope>
    <source>
        <strain evidence="6">ATCC 482 / DSM 20109 / BCRC 11376 / JCM 18109 / NBRC 3775 / NCIMB 8073 / NRS 134</strain>
    </source>
</reference>
<dbReference type="RefSeq" id="WP_013118167.1">
    <property type="nucleotide sequence ID" value="NC_014151.1"/>
</dbReference>
<keyword evidence="2" id="KW-0012">Acyltransferase</keyword>
<gene>
    <name evidence="5" type="ordered locus">Cfla_2953</name>
</gene>
<evidence type="ECO:0000313" key="5">
    <source>
        <dbReference type="EMBL" id="ADG75836.1"/>
    </source>
</evidence>
<dbReference type="PANTHER" id="PTHR43877">
    <property type="entry name" value="AMINOALKYLPHOSPHONATE N-ACETYLTRANSFERASE-RELATED-RELATED"/>
    <property type="match status" value="1"/>
</dbReference>
<keyword evidence="6" id="KW-1185">Reference proteome</keyword>
<feature type="domain" description="N-acetyltransferase" evidence="4">
    <location>
        <begin position="186"/>
        <end position="343"/>
    </location>
</feature>
<proteinExistence type="predicted"/>
<dbReference type="STRING" id="446466.Cfla_2953"/>
<dbReference type="AlphaFoldDB" id="D5UKH5"/>
<dbReference type="GO" id="GO:0016747">
    <property type="term" value="F:acyltransferase activity, transferring groups other than amino-acyl groups"/>
    <property type="evidence" value="ECO:0007669"/>
    <property type="project" value="InterPro"/>
</dbReference>
<sequence>MTTSDVLVEHVTWGDADAAVLRTAQQAELRDRYGDDDIGHAMTGRSIVAMVLLRVSGQAVACGALRDAQDELGPGTGELKRMYVRPSHRGRGLSRRVLAELEAAAPAYGLDRLVLETGVLQPEAIGLYLASGYAPIDNFGEYAGVVDSRCFAKRLGVGEATRGPRRRPAVSSSDARPSTSSGSPDVVVEEVAWVHPDAYALRRAMVDELTPLYPEMAFDRPDGFERLDAAQGRTAATTFLARRDRVPVACATHRRAVEWGDDVAELKRLYVAPDVRGSGLARRLVACVEDAARADGARRIVLDTGIRQPAAITLYLDLGYRAVAPPPGTWQGLPVSLWFARDL</sequence>
<evidence type="ECO:0000259" key="4">
    <source>
        <dbReference type="PROSITE" id="PS51186"/>
    </source>
</evidence>
<dbReference type="Pfam" id="PF00583">
    <property type="entry name" value="Acetyltransf_1"/>
    <property type="match status" value="2"/>
</dbReference>
<dbReference type="eggNOG" id="COG0454">
    <property type="taxonomic scope" value="Bacteria"/>
</dbReference>
<evidence type="ECO:0000313" key="6">
    <source>
        <dbReference type="Proteomes" id="UP000000849"/>
    </source>
</evidence>
<feature type="compositionally biased region" description="Polar residues" evidence="3">
    <location>
        <begin position="170"/>
        <end position="183"/>
    </location>
</feature>
<dbReference type="Proteomes" id="UP000000849">
    <property type="component" value="Chromosome"/>
</dbReference>
<dbReference type="CDD" id="cd04301">
    <property type="entry name" value="NAT_SF"/>
    <property type="match status" value="2"/>
</dbReference>
<keyword evidence="1 5" id="KW-0808">Transferase</keyword>
<dbReference type="eggNOG" id="COG0456">
    <property type="taxonomic scope" value="Bacteria"/>
</dbReference>
<name>D5UKH5_CELFN</name>
<evidence type="ECO:0000256" key="1">
    <source>
        <dbReference type="ARBA" id="ARBA00022679"/>
    </source>
</evidence>
<protein>
    <submittedName>
        <fullName evidence="5">GCN5-related N-acetyltransferase</fullName>
    </submittedName>
</protein>
<evidence type="ECO:0000256" key="3">
    <source>
        <dbReference type="SAM" id="MobiDB-lite"/>
    </source>
</evidence>
<dbReference type="Gene3D" id="3.40.630.30">
    <property type="match status" value="2"/>
</dbReference>
<dbReference type="EMBL" id="CP001964">
    <property type="protein sequence ID" value="ADG75836.1"/>
    <property type="molecule type" value="Genomic_DNA"/>
</dbReference>
<accession>D5UKH5</accession>
<dbReference type="PANTHER" id="PTHR43877:SF2">
    <property type="entry name" value="AMINOALKYLPHOSPHONATE N-ACETYLTRANSFERASE-RELATED"/>
    <property type="match status" value="1"/>
</dbReference>
<dbReference type="InterPro" id="IPR050832">
    <property type="entry name" value="Bact_Acetyltransf"/>
</dbReference>
<feature type="region of interest" description="Disordered" evidence="3">
    <location>
        <begin position="161"/>
        <end position="183"/>
    </location>
</feature>
<dbReference type="KEGG" id="cfl:Cfla_2953"/>
<feature type="domain" description="N-acetyltransferase" evidence="4">
    <location>
        <begin position="6"/>
        <end position="156"/>
    </location>
</feature>
<dbReference type="PROSITE" id="PS51186">
    <property type="entry name" value="GNAT"/>
    <property type="match status" value="2"/>
</dbReference>
<dbReference type="InterPro" id="IPR016181">
    <property type="entry name" value="Acyl_CoA_acyltransferase"/>
</dbReference>
<dbReference type="HOGENOM" id="CLU_825618_0_0_11"/>
<dbReference type="InterPro" id="IPR000182">
    <property type="entry name" value="GNAT_dom"/>
</dbReference>